<feature type="compositionally biased region" description="Low complexity" evidence="9">
    <location>
        <begin position="159"/>
        <end position="178"/>
    </location>
</feature>
<evidence type="ECO:0000256" key="7">
    <source>
        <dbReference type="ARBA" id="ARBA00022833"/>
    </source>
</evidence>
<evidence type="ECO:0000259" key="10">
    <source>
        <dbReference type="PROSITE" id="PS50089"/>
    </source>
</evidence>
<feature type="compositionally biased region" description="Basic and acidic residues" evidence="9">
    <location>
        <begin position="179"/>
        <end position="198"/>
    </location>
</feature>
<reference evidence="12" key="1">
    <citation type="submission" date="2016-11" db="UniProtKB">
        <authorList>
            <consortium name="WormBaseParasite"/>
        </authorList>
    </citation>
    <scope>IDENTIFICATION</scope>
</reference>
<dbReference type="AlphaFoldDB" id="A0A1I7TBV2"/>
<name>A0A1I7TBV2_9PELO</name>
<dbReference type="PROSITE" id="PS50089">
    <property type="entry name" value="ZF_RING_2"/>
    <property type="match status" value="1"/>
</dbReference>
<dbReference type="PANTHER" id="PTHR22937">
    <property type="entry name" value="E3 UBIQUITIN-PROTEIN LIGASE RNF165"/>
    <property type="match status" value="1"/>
</dbReference>
<evidence type="ECO:0000313" key="11">
    <source>
        <dbReference type="Proteomes" id="UP000095282"/>
    </source>
</evidence>
<comment type="catalytic activity">
    <reaction evidence="1">
        <text>S-ubiquitinyl-[E2 ubiquitin-conjugating enzyme]-L-cysteine + [acceptor protein]-L-lysine = [E2 ubiquitin-conjugating enzyme]-L-cysteine + N(6)-ubiquitinyl-[acceptor protein]-L-lysine.</text>
        <dbReference type="EC" id="2.3.2.27"/>
    </reaction>
</comment>
<dbReference type="SMART" id="SM00184">
    <property type="entry name" value="RING"/>
    <property type="match status" value="1"/>
</dbReference>
<protein>
    <recommendedName>
        <fullName evidence="2">RING-type E3 ubiquitin transferase</fullName>
        <ecNumber evidence="2">2.3.2.27</ecNumber>
    </recommendedName>
</protein>
<feature type="region of interest" description="Disordered" evidence="9">
    <location>
        <begin position="96"/>
        <end position="202"/>
    </location>
</feature>
<dbReference type="PANTHER" id="PTHR22937:SF65">
    <property type="entry name" value="E3 UBIQUITIN-PROTEIN LIGASE ARK2C"/>
    <property type="match status" value="1"/>
</dbReference>
<dbReference type="SUPFAM" id="SSF57850">
    <property type="entry name" value="RING/U-box"/>
    <property type="match status" value="1"/>
</dbReference>
<dbReference type="InterPro" id="IPR013083">
    <property type="entry name" value="Znf_RING/FYVE/PHD"/>
</dbReference>
<dbReference type="STRING" id="1561998.A0A1I7TBV2"/>
<dbReference type="EC" id="2.3.2.27" evidence="2"/>
<feature type="domain" description="RING-type" evidence="10">
    <location>
        <begin position="423"/>
        <end position="464"/>
    </location>
</feature>
<dbReference type="InterPro" id="IPR001841">
    <property type="entry name" value="Znf_RING"/>
</dbReference>
<feature type="region of interest" description="Disordered" evidence="9">
    <location>
        <begin position="52"/>
        <end position="82"/>
    </location>
</feature>
<feature type="region of interest" description="Disordered" evidence="9">
    <location>
        <begin position="1"/>
        <end position="23"/>
    </location>
</feature>
<evidence type="ECO:0000313" key="12">
    <source>
        <dbReference type="WBParaSite" id="Csp11.Scaffold574.g4421.t1"/>
    </source>
</evidence>
<keyword evidence="3" id="KW-0808">Transferase</keyword>
<dbReference type="WBParaSite" id="Csp11.Scaffold574.g4421.t1">
    <property type="protein sequence ID" value="Csp11.Scaffold574.g4421.t1"/>
    <property type="gene ID" value="Csp11.Scaffold574.g4421"/>
</dbReference>
<evidence type="ECO:0000256" key="6">
    <source>
        <dbReference type="ARBA" id="ARBA00022786"/>
    </source>
</evidence>
<evidence type="ECO:0000256" key="4">
    <source>
        <dbReference type="ARBA" id="ARBA00022723"/>
    </source>
</evidence>
<evidence type="ECO:0000256" key="9">
    <source>
        <dbReference type="SAM" id="MobiDB-lite"/>
    </source>
</evidence>
<accession>A0A1I7TBV2</accession>
<evidence type="ECO:0000256" key="1">
    <source>
        <dbReference type="ARBA" id="ARBA00000900"/>
    </source>
</evidence>
<evidence type="ECO:0000256" key="3">
    <source>
        <dbReference type="ARBA" id="ARBA00022679"/>
    </source>
</evidence>
<sequence length="488" mass="54535">MSSSGTMPLFLEPQPTSQATSGPQIEFHGTRRVQTLPVASGQRFCMNPQLQTHRYDHSPNQTPGSSGTRLPIPNPSTSNPMLTSLMNTVVQAQARKRQREEAMFPRRTIGQQTGVEEHELLCEEPSVSATKRVRNESSQASREAVTASIGCNTSPPPSDFDLSSDEPSSSESPSTFSNPDERRRPFRSRLREQRENSVAHRVRRMRRVQQDAMRMIESTNRLQQINGLVPGSDCETRCPHSTTNFFNQYMNNIAIPPPLPPTGPNAVSPTIAPGAMLGHPLTYSPFWGLSAYPQPQIPVNPSGALVCPVLTAAQIPTPAPQQPTLHAPVPIRPTPGTFPFPAPANVHGLFNLTYPINSNEYIAGLSRTQNQAYMDYMDRMIFDQRQLLLSTLDIDMPIAATKRQVNKWTSVVKYAKKDEEDMCTVCLSEFEDGEDTRKLLCDHLFHPQCISKWLEINKKCPMCRKDIDSNDYTPPRTPEYLEELPVPT</sequence>
<dbReference type="Gene3D" id="3.30.40.10">
    <property type="entry name" value="Zinc/RING finger domain, C3HC4 (zinc finger)"/>
    <property type="match status" value="1"/>
</dbReference>
<keyword evidence="7" id="KW-0862">Zinc</keyword>
<evidence type="ECO:0000256" key="2">
    <source>
        <dbReference type="ARBA" id="ARBA00012483"/>
    </source>
</evidence>
<keyword evidence="5 8" id="KW-0863">Zinc-finger</keyword>
<evidence type="ECO:0000256" key="5">
    <source>
        <dbReference type="ARBA" id="ARBA00022771"/>
    </source>
</evidence>
<dbReference type="Pfam" id="PF13639">
    <property type="entry name" value="zf-RING_2"/>
    <property type="match status" value="1"/>
</dbReference>
<feature type="compositionally biased region" description="Polar residues" evidence="9">
    <location>
        <begin position="14"/>
        <end position="23"/>
    </location>
</feature>
<keyword evidence="11" id="KW-1185">Reference proteome</keyword>
<keyword evidence="6" id="KW-0833">Ubl conjugation pathway</keyword>
<proteinExistence type="predicted"/>
<organism evidence="11 12">
    <name type="scientific">Caenorhabditis tropicalis</name>
    <dbReference type="NCBI Taxonomy" id="1561998"/>
    <lineage>
        <taxon>Eukaryota</taxon>
        <taxon>Metazoa</taxon>
        <taxon>Ecdysozoa</taxon>
        <taxon>Nematoda</taxon>
        <taxon>Chromadorea</taxon>
        <taxon>Rhabditida</taxon>
        <taxon>Rhabditina</taxon>
        <taxon>Rhabditomorpha</taxon>
        <taxon>Rhabditoidea</taxon>
        <taxon>Rhabditidae</taxon>
        <taxon>Peloderinae</taxon>
        <taxon>Caenorhabditis</taxon>
    </lineage>
</organism>
<evidence type="ECO:0000256" key="8">
    <source>
        <dbReference type="PROSITE-ProRule" id="PRU00175"/>
    </source>
</evidence>
<dbReference type="InterPro" id="IPR045191">
    <property type="entry name" value="MBR1/2-like"/>
</dbReference>
<dbReference type="GO" id="GO:0008270">
    <property type="term" value="F:zinc ion binding"/>
    <property type="evidence" value="ECO:0007669"/>
    <property type="project" value="UniProtKB-KW"/>
</dbReference>
<dbReference type="eggNOG" id="KOG0800">
    <property type="taxonomic scope" value="Eukaryota"/>
</dbReference>
<keyword evidence="4" id="KW-0479">Metal-binding</keyword>
<feature type="compositionally biased region" description="Polar residues" evidence="9">
    <location>
        <begin position="52"/>
        <end position="68"/>
    </location>
</feature>
<dbReference type="Proteomes" id="UP000095282">
    <property type="component" value="Unplaced"/>
</dbReference>
<dbReference type="GO" id="GO:0061630">
    <property type="term" value="F:ubiquitin protein ligase activity"/>
    <property type="evidence" value="ECO:0007669"/>
    <property type="project" value="UniProtKB-EC"/>
</dbReference>